<comment type="caution">
    <text evidence="3">The sequence shown here is derived from an EMBL/GenBank/DDBJ whole genome shotgun (WGS) entry which is preliminary data.</text>
</comment>
<dbReference type="Proteomes" id="UP001074726">
    <property type="component" value="Unassembled WGS sequence"/>
</dbReference>
<keyword evidence="4" id="KW-1185">Reference proteome</keyword>
<feature type="region of interest" description="Disordered" evidence="1">
    <location>
        <begin position="1"/>
        <end position="20"/>
    </location>
</feature>
<name>A0ABT4CBR7_9ACTN</name>
<feature type="chain" id="PRO_5045879072" evidence="2">
    <location>
        <begin position="35"/>
        <end position="200"/>
    </location>
</feature>
<feature type="compositionally biased region" description="Basic and acidic residues" evidence="1">
    <location>
        <begin position="1"/>
        <end position="11"/>
    </location>
</feature>
<dbReference type="RefSeq" id="WP_268111275.1">
    <property type="nucleotide sequence ID" value="NZ_JAPPUX010000002.1"/>
</dbReference>
<sequence length="200" mass="20831">MRPRTGRDVTRPPRRRRRPGLALAALVVGLPVVASGCGASDDDSGSEPTAAESWAADVCSTVGAWTTTITDARTTLSTPRDLSVDEIESTFAEVRSATSTLVDELGDLGAPDTEAGDEAQKRIESLSDQMHEQADIVQDASGDPPQGMSELLTRVSTVSGAVAQMIADAQSAIADLRALDGAQELEDAFAGTTSCQDLKG</sequence>
<keyword evidence="2" id="KW-0732">Signal</keyword>
<reference evidence="3" key="1">
    <citation type="submission" date="2022-08" db="EMBL/GenBank/DDBJ databases">
        <title>Genome sequencing of Nocardioides sp. STR2.</title>
        <authorList>
            <person name="So Y."/>
        </authorList>
    </citation>
    <scope>NUCLEOTIDE SEQUENCE</scope>
    <source>
        <strain evidence="3">STR2</strain>
    </source>
</reference>
<feature type="signal peptide" evidence="2">
    <location>
        <begin position="1"/>
        <end position="34"/>
    </location>
</feature>
<accession>A0ABT4CBR7</accession>
<organism evidence="3 4">
    <name type="scientific">Nocardioides pini</name>
    <dbReference type="NCBI Taxonomy" id="2975053"/>
    <lineage>
        <taxon>Bacteria</taxon>
        <taxon>Bacillati</taxon>
        <taxon>Actinomycetota</taxon>
        <taxon>Actinomycetes</taxon>
        <taxon>Propionibacteriales</taxon>
        <taxon>Nocardioidaceae</taxon>
        <taxon>Nocardioides</taxon>
    </lineage>
</organism>
<evidence type="ECO:0000256" key="1">
    <source>
        <dbReference type="SAM" id="MobiDB-lite"/>
    </source>
</evidence>
<evidence type="ECO:0000313" key="3">
    <source>
        <dbReference type="EMBL" id="MCY4726409.1"/>
    </source>
</evidence>
<evidence type="ECO:0000313" key="4">
    <source>
        <dbReference type="Proteomes" id="UP001074726"/>
    </source>
</evidence>
<dbReference type="EMBL" id="JAPPUX010000002">
    <property type="protein sequence ID" value="MCY4726409.1"/>
    <property type="molecule type" value="Genomic_DNA"/>
</dbReference>
<protein>
    <submittedName>
        <fullName evidence="3">Uncharacterized protein</fullName>
    </submittedName>
</protein>
<evidence type="ECO:0000256" key="2">
    <source>
        <dbReference type="SAM" id="SignalP"/>
    </source>
</evidence>
<gene>
    <name evidence="3" type="ORF">NYO98_08970</name>
</gene>
<proteinExistence type="predicted"/>